<dbReference type="PANTHER" id="PTHR30258">
    <property type="entry name" value="TYPE II SECRETION SYSTEM PROTEIN GSPE-RELATED"/>
    <property type="match status" value="1"/>
</dbReference>
<dbReference type="Gene3D" id="3.30.300.160">
    <property type="entry name" value="Type II secretion system, protein E, N-terminal domain"/>
    <property type="match status" value="1"/>
</dbReference>
<dbReference type="SUPFAM" id="SSF160246">
    <property type="entry name" value="EspE N-terminal domain-like"/>
    <property type="match status" value="1"/>
</dbReference>
<dbReference type="AlphaFoldDB" id="T1AHV4"/>
<dbReference type="GO" id="GO:0009297">
    <property type="term" value="P:pilus assembly"/>
    <property type="evidence" value="ECO:0007669"/>
    <property type="project" value="InterPro"/>
</dbReference>
<dbReference type="InterPro" id="IPR027417">
    <property type="entry name" value="P-loop_NTPase"/>
</dbReference>
<organism evidence="6">
    <name type="scientific">mine drainage metagenome</name>
    <dbReference type="NCBI Taxonomy" id="410659"/>
    <lineage>
        <taxon>unclassified sequences</taxon>
        <taxon>metagenomes</taxon>
        <taxon>ecological metagenomes</taxon>
    </lineage>
</organism>
<dbReference type="Pfam" id="PF00437">
    <property type="entry name" value="T2SSE"/>
    <property type="match status" value="1"/>
</dbReference>
<evidence type="ECO:0000259" key="5">
    <source>
        <dbReference type="PROSITE" id="PS00662"/>
    </source>
</evidence>
<dbReference type="SUPFAM" id="SSF52540">
    <property type="entry name" value="P-loop containing nucleoside triphosphate hydrolases"/>
    <property type="match status" value="1"/>
</dbReference>
<dbReference type="GO" id="GO:0005886">
    <property type="term" value="C:plasma membrane"/>
    <property type="evidence" value="ECO:0007669"/>
    <property type="project" value="TreeGrafter"/>
</dbReference>
<name>T1AHV4_9ZZZZ</name>
<dbReference type="GO" id="GO:0005737">
    <property type="term" value="C:cytoplasm"/>
    <property type="evidence" value="ECO:0007669"/>
    <property type="project" value="UniProtKB-SubCell"/>
</dbReference>
<reference evidence="6" key="1">
    <citation type="submission" date="2013-08" db="EMBL/GenBank/DDBJ databases">
        <authorList>
            <person name="Mendez C."/>
            <person name="Richter M."/>
            <person name="Ferrer M."/>
            <person name="Sanchez J."/>
        </authorList>
    </citation>
    <scope>NUCLEOTIDE SEQUENCE</scope>
</reference>
<keyword evidence="2" id="KW-0963">Cytoplasm</keyword>
<dbReference type="NCBIfam" id="TIGR02538">
    <property type="entry name" value="type_IV_pilB"/>
    <property type="match status" value="1"/>
</dbReference>
<dbReference type="FunFam" id="3.40.50.300:FF:000398">
    <property type="entry name" value="Type IV pilus assembly ATPase PilB"/>
    <property type="match status" value="1"/>
</dbReference>
<dbReference type="InterPro" id="IPR013374">
    <property type="entry name" value="ATPase_typ4_pilus-assembl_PilB"/>
</dbReference>
<dbReference type="Pfam" id="PF05157">
    <property type="entry name" value="MshEN"/>
    <property type="match status" value="1"/>
</dbReference>
<evidence type="ECO:0000256" key="2">
    <source>
        <dbReference type="ARBA" id="ARBA00022490"/>
    </source>
</evidence>
<dbReference type="Gene3D" id="3.30.450.90">
    <property type="match status" value="1"/>
</dbReference>
<dbReference type="InterPro" id="IPR007831">
    <property type="entry name" value="T2SS_GspE_N"/>
</dbReference>
<reference evidence="6" key="2">
    <citation type="journal article" date="2014" name="ISME J.">
        <title>Microbial stratification in low pH oxic and suboxic macroscopic growths along an acid mine drainage.</title>
        <authorList>
            <person name="Mendez-Garcia C."/>
            <person name="Mesa V."/>
            <person name="Sprenger R.R."/>
            <person name="Richter M."/>
            <person name="Diez M.S."/>
            <person name="Solano J."/>
            <person name="Bargiela R."/>
            <person name="Golyshina O.V."/>
            <person name="Manteca A."/>
            <person name="Ramos J.L."/>
            <person name="Gallego J.R."/>
            <person name="Llorente I."/>
            <person name="Martins Dos Santos V.A."/>
            <person name="Jensen O.N."/>
            <person name="Pelaez A.I."/>
            <person name="Sanchez J."/>
            <person name="Ferrer M."/>
        </authorList>
    </citation>
    <scope>NUCLEOTIDE SEQUENCE</scope>
</reference>
<dbReference type="CDD" id="cd01129">
    <property type="entry name" value="PulE-GspE-like"/>
    <property type="match status" value="1"/>
</dbReference>
<evidence type="ECO:0000256" key="3">
    <source>
        <dbReference type="ARBA" id="ARBA00022741"/>
    </source>
</evidence>
<dbReference type="EMBL" id="AUZY01005854">
    <property type="protein sequence ID" value="EQD56862.1"/>
    <property type="molecule type" value="Genomic_DNA"/>
</dbReference>
<comment type="subcellular location">
    <subcellularLocation>
        <location evidence="1">Cytoplasm</location>
    </subcellularLocation>
</comment>
<dbReference type="GO" id="GO:0016887">
    <property type="term" value="F:ATP hydrolysis activity"/>
    <property type="evidence" value="ECO:0007669"/>
    <property type="project" value="InterPro"/>
</dbReference>
<evidence type="ECO:0000256" key="1">
    <source>
        <dbReference type="ARBA" id="ARBA00004496"/>
    </source>
</evidence>
<comment type="caution">
    <text evidence="6">The sequence shown here is derived from an EMBL/GenBank/DDBJ whole genome shotgun (WGS) entry which is preliminary data.</text>
</comment>
<evidence type="ECO:0000313" key="6">
    <source>
        <dbReference type="EMBL" id="EQD56862.1"/>
    </source>
</evidence>
<sequence length="583" mass="64193">MVTQTAANPTNRTSLGSLLQALVTQGLLSDARARQLDQEARAANTPLIPHLVEHANLSARDLALTASICFGRPAMDLNAIVIDPECVRKIDERLIQAHRVLPFFERGNTLYIAVSDLGQERALDEIRFKTGRAIEPILVEHDKLQRFIGDMLDNINGIMPGVSSDEANLLNEVDLDSSAEAASPSIEVGASQDDEQPIIRFVKNTILHAIQKEASDIHFEAYEKFYRVRMRIDGILRDYSHPPVQFKERIAARIKVLARLNIAERRLPQDGKIRVNLGKQRSIDFRVSSIPAVYGEKIVLRLLDASMSQMGIESLGFEPAQKELYLHALNQSHGMILVTGPTGSGKTVTMYAGINHLNTSERNISTAEDPVEIQLAGVNQVNVYPAIGLGFAEALRAFLRQDPDVILVGEIRDLPTAEIAVKAAQTGHLVLSTLHTNDAPQTLTRLLDIGVPAYSVASSIHLIISQRLTRKLCEHCKQRSNLTPQALAEAGFPPALTAQPFKIFHANPEGCPQCQQGYRGRIGVYQVFPISDVMSELMMNRASAIQIAAQAHTEGIWDLRRAGLEKVAHGITSLEEIDRVISS</sequence>
<protein>
    <submittedName>
        <fullName evidence="6">Type IV-A pilus assembly ATPase PilB</fullName>
    </submittedName>
</protein>
<feature type="domain" description="Bacterial type II secretion system protein E" evidence="5">
    <location>
        <begin position="399"/>
        <end position="413"/>
    </location>
</feature>
<dbReference type="InterPro" id="IPR037257">
    <property type="entry name" value="T2SS_E_N_sf"/>
</dbReference>
<dbReference type="PROSITE" id="PS00662">
    <property type="entry name" value="T2SP_E"/>
    <property type="match status" value="1"/>
</dbReference>
<dbReference type="Gene3D" id="3.40.50.300">
    <property type="entry name" value="P-loop containing nucleotide triphosphate hydrolases"/>
    <property type="match status" value="1"/>
</dbReference>
<evidence type="ECO:0000256" key="4">
    <source>
        <dbReference type="ARBA" id="ARBA00022840"/>
    </source>
</evidence>
<keyword evidence="3" id="KW-0547">Nucleotide-binding</keyword>
<accession>T1AHV4</accession>
<dbReference type="GO" id="GO:0005524">
    <property type="term" value="F:ATP binding"/>
    <property type="evidence" value="ECO:0007669"/>
    <property type="project" value="UniProtKB-KW"/>
</dbReference>
<dbReference type="PANTHER" id="PTHR30258:SF1">
    <property type="entry name" value="PROTEIN TRANSPORT PROTEIN HOFB HOMOLOG"/>
    <property type="match status" value="1"/>
</dbReference>
<gene>
    <name evidence="6" type="ORF">B1B_08916</name>
</gene>
<dbReference type="FunFam" id="3.30.450.90:FF:000001">
    <property type="entry name" value="Type II secretion system ATPase GspE"/>
    <property type="match status" value="1"/>
</dbReference>
<dbReference type="InterPro" id="IPR001482">
    <property type="entry name" value="T2SS/T4SS_dom"/>
</dbReference>
<keyword evidence="4" id="KW-0067">ATP-binding</keyword>
<proteinExistence type="predicted"/>